<dbReference type="Pfam" id="PF01435">
    <property type="entry name" value="Peptidase_M48"/>
    <property type="match status" value="1"/>
</dbReference>
<evidence type="ECO:0000313" key="11">
    <source>
        <dbReference type="EMBL" id="KAK6188538.1"/>
    </source>
</evidence>
<dbReference type="GO" id="GO:0004222">
    <property type="term" value="F:metalloendopeptidase activity"/>
    <property type="evidence" value="ECO:0007669"/>
    <property type="project" value="InterPro"/>
</dbReference>
<evidence type="ECO:0000313" key="12">
    <source>
        <dbReference type="Proteomes" id="UP001347796"/>
    </source>
</evidence>
<keyword evidence="4" id="KW-0378">Hydrolase</keyword>
<evidence type="ECO:0000259" key="10">
    <source>
        <dbReference type="Pfam" id="PF01435"/>
    </source>
</evidence>
<evidence type="ECO:0000256" key="8">
    <source>
        <dbReference type="ARBA" id="ARBA00040360"/>
    </source>
</evidence>
<evidence type="ECO:0000256" key="7">
    <source>
        <dbReference type="ARBA" id="ARBA00038233"/>
    </source>
</evidence>
<proteinExistence type="inferred from homology"/>
<dbReference type="PANTHER" id="PTHR22726">
    <property type="entry name" value="METALLOENDOPEPTIDASE OMA1"/>
    <property type="match status" value="1"/>
</dbReference>
<dbReference type="CDD" id="cd07331">
    <property type="entry name" value="M48C_Oma1_like"/>
    <property type="match status" value="1"/>
</dbReference>
<evidence type="ECO:0000256" key="2">
    <source>
        <dbReference type="ARBA" id="ARBA00022670"/>
    </source>
</evidence>
<name>A0AAN8K3G2_PATCE</name>
<keyword evidence="3" id="KW-0479">Metal-binding</keyword>
<keyword evidence="12" id="KW-1185">Reference proteome</keyword>
<keyword evidence="5" id="KW-0862">Zinc</keyword>
<evidence type="ECO:0000256" key="4">
    <source>
        <dbReference type="ARBA" id="ARBA00022801"/>
    </source>
</evidence>
<comment type="cofactor">
    <cofactor evidence="1">
        <name>Zn(2+)</name>
        <dbReference type="ChEBI" id="CHEBI:29105"/>
    </cofactor>
</comment>
<dbReference type="InterPro" id="IPR051156">
    <property type="entry name" value="Mito/Outer_Membr_Metalloprot"/>
</dbReference>
<sequence length="475" mass="54605">MHSSHITRTLCSSCLRCQSTIKKSFDTATFKRLQPLHGYNQSGYSAQSFLSILQITNRRSTNVSSRIVPTLQTFFKPSIYHPSFNLGYRQSWKISNLRAYRSFHTSPRRNVPPFLWLFIKPIAKVGAILTGRGARKWWKSQTRDRKFFILGKALERWHLILFGGISCIITAVVYYRVHQEVSPITGRQRFIAFTPSQFLKIIQAEADMYTEQYNDKLLPADHRLVEYVKNITMRLVHGNKELKEMSNQQWTIAVVDDVTTKNAFVLPTGHIFVFTGILNVADNEDQLAIVIGHEMSHALLSHAAEQLSFAQLIDIFVIAVMAAIWTIMPTDGLAVVTQWFYNKCIQLMLTMPYSRKLEQEADKVGLRLAAKACFDVREGSVFWTKMKLAETGEQTSMPEWLSTHPLSDKRVEHLNFLMADAIALREEAKCPRLKSNDPRETIKVMSKMVDDFNLARKTRQNLRQVHHAQPQDRAI</sequence>
<feature type="domain" description="Peptidase M48" evidence="10">
    <location>
        <begin position="233"/>
        <end position="415"/>
    </location>
</feature>
<dbReference type="GO" id="GO:0034982">
    <property type="term" value="P:mitochondrial protein processing"/>
    <property type="evidence" value="ECO:0007669"/>
    <property type="project" value="TreeGrafter"/>
</dbReference>
<accession>A0AAN8K3G2</accession>
<evidence type="ECO:0000256" key="3">
    <source>
        <dbReference type="ARBA" id="ARBA00022723"/>
    </source>
</evidence>
<organism evidence="11 12">
    <name type="scientific">Patella caerulea</name>
    <name type="common">Rayed Mediterranean limpet</name>
    <dbReference type="NCBI Taxonomy" id="87958"/>
    <lineage>
        <taxon>Eukaryota</taxon>
        <taxon>Metazoa</taxon>
        <taxon>Spiralia</taxon>
        <taxon>Lophotrochozoa</taxon>
        <taxon>Mollusca</taxon>
        <taxon>Gastropoda</taxon>
        <taxon>Patellogastropoda</taxon>
        <taxon>Patelloidea</taxon>
        <taxon>Patellidae</taxon>
        <taxon>Patella</taxon>
    </lineage>
</organism>
<comment type="caution">
    <text evidence="11">The sequence shown here is derived from an EMBL/GenBank/DDBJ whole genome shotgun (WGS) entry which is preliminary data.</text>
</comment>
<protein>
    <recommendedName>
        <fullName evidence="8">Metalloendopeptidase OMA1, mitochondrial</fullName>
    </recommendedName>
    <alternativeName>
        <fullName evidence="9">Overlapping with the m-AAA protease 1 homolog</fullName>
    </alternativeName>
</protein>
<reference evidence="11 12" key="1">
    <citation type="submission" date="2024-01" db="EMBL/GenBank/DDBJ databases">
        <title>The genome of the rayed Mediterranean limpet Patella caerulea (Linnaeus, 1758).</title>
        <authorList>
            <person name="Anh-Thu Weber A."/>
            <person name="Halstead-Nussloch G."/>
        </authorList>
    </citation>
    <scope>NUCLEOTIDE SEQUENCE [LARGE SCALE GENOMIC DNA]</scope>
    <source>
        <strain evidence="11">AATW-2023a</strain>
        <tissue evidence="11">Whole specimen</tissue>
    </source>
</reference>
<dbReference type="InterPro" id="IPR001915">
    <property type="entry name" value="Peptidase_M48"/>
</dbReference>
<evidence type="ECO:0000256" key="6">
    <source>
        <dbReference type="ARBA" id="ARBA00023049"/>
    </source>
</evidence>
<gene>
    <name evidence="11" type="ORF">SNE40_004696</name>
</gene>
<dbReference type="GO" id="GO:0006515">
    <property type="term" value="P:protein quality control for misfolded or incompletely synthesized proteins"/>
    <property type="evidence" value="ECO:0007669"/>
    <property type="project" value="TreeGrafter"/>
</dbReference>
<dbReference type="GO" id="GO:0046872">
    <property type="term" value="F:metal ion binding"/>
    <property type="evidence" value="ECO:0007669"/>
    <property type="project" value="UniProtKB-KW"/>
</dbReference>
<dbReference type="GO" id="GO:0005743">
    <property type="term" value="C:mitochondrial inner membrane"/>
    <property type="evidence" value="ECO:0007669"/>
    <property type="project" value="TreeGrafter"/>
</dbReference>
<evidence type="ECO:0000256" key="9">
    <source>
        <dbReference type="ARBA" id="ARBA00042978"/>
    </source>
</evidence>
<dbReference type="AlphaFoldDB" id="A0AAN8K3G2"/>
<dbReference type="Proteomes" id="UP001347796">
    <property type="component" value="Unassembled WGS sequence"/>
</dbReference>
<dbReference type="EMBL" id="JAZGQO010000003">
    <property type="protein sequence ID" value="KAK6188538.1"/>
    <property type="molecule type" value="Genomic_DNA"/>
</dbReference>
<keyword evidence="6" id="KW-0482">Metalloprotease</keyword>
<dbReference type="PANTHER" id="PTHR22726:SF1">
    <property type="entry name" value="METALLOENDOPEPTIDASE OMA1, MITOCHONDRIAL"/>
    <property type="match status" value="1"/>
</dbReference>
<keyword evidence="2" id="KW-0645">Protease</keyword>
<comment type="similarity">
    <text evidence="7">Belongs to the peptidase M48 family.</text>
</comment>
<dbReference type="Gene3D" id="3.30.2010.10">
    <property type="entry name" value="Metalloproteases ('zincins'), catalytic domain"/>
    <property type="match status" value="1"/>
</dbReference>
<evidence type="ECO:0000256" key="5">
    <source>
        <dbReference type="ARBA" id="ARBA00022833"/>
    </source>
</evidence>
<evidence type="ECO:0000256" key="1">
    <source>
        <dbReference type="ARBA" id="ARBA00001947"/>
    </source>
</evidence>